<keyword evidence="2" id="KW-1185">Reference proteome</keyword>
<reference evidence="1 2" key="1">
    <citation type="submission" date="2007-10" db="EMBL/GenBank/DDBJ databases">
        <title>Complete sequence of Desulfococcus oleovorans Hxd3.</title>
        <authorList>
            <consortium name="US DOE Joint Genome Institute"/>
            <person name="Copeland A."/>
            <person name="Lucas S."/>
            <person name="Lapidus A."/>
            <person name="Barry K."/>
            <person name="Glavina del Rio T."/>
            <person name="Dalin E."/>
            <person name="Tice H."/>
            <person name="Pitluck S."/>
            <person name="Kiss H."/>
            <person name="Brettin T."/>
            <person name="Bruce D."/>
            <person name="Detter J.C."/>
            <person name="Han C."/>
            <person name="Schmutz J."/>
            <person name="Larimer F."/>
            <person name="Land M."/>
            <person name="Hauser L."/>
            <person name="Kyrpides N."/>
            <person name="Kim E."/>
            <person name="Wawrik B."/>
            <person name="Richardson P."/>
        </authorList>
    </citation>
    <scope>NUCLEOTIDE SEQUENCE [LARGE SCALE GENOMIC DNA]</scope>
    <source>
        <strain evidence="2">DSM 6200 / JCM 39069 / Hxd3</strain>
    </source>
</reference>
<dbReference type="AlphaFoldDB" id="A9A036"/>
<protein>
    <submittedName>
        <fullName evidence="1">Uncharacterized protein</fullName>
    </submittedName>
</protein>
<sequence length="83" mass="9909">MIQAQNHIVNDVVDTLHGLLDLHHRIFYLYHRLFDICFQIFFNHTYTGKTNFIRPVSEWVNRPESELSDADTGEYKRARFTVP</sequence>
<name>A9A036_DESOH</name>
<proteinExistence type="predicted"/>
<dbReference type="KEGG" id="dol:Dole_3152"/>
<accession>A9A036</accession>
<dbReference type="HOGENOM" id="CLU_2537114_0_0_7"/>
<organism evidence="1 2">
    <name type="scientific">Desulfosudis oleivorans (strain DSM 6200 / JCM 39069 / Hxd3)</name>
    <name type="common">Desulfococcus oleovorans</name>
    <dbReference type="NCBI Taxonomy" id="96561"/>
    <lineage>
        <taxon>Bacteria</taxon>
        <taxon>Pseudomonadati</taxon>
        <taxon>Thermodesulfobacteriota</taxon>
        <taxon>Desulfobacteria</taxon>
        <taxon>Desulfobacterales</taxon>
        <taxon>Desulfosudaceae</taxon>
        <taxon>Desulfosudis</taxon>
    </lineage>
</organism>
<dbReference type="Proteomes" id="UP000008561">
    <property type="component" value="Chromosome"/>
</dbReference>
<evidence type="ECO:0000313" key="2">
    <source>
        <dbReference type="Proteomes" id="UP000008561"/>
    </source>
</evidence>
<evidence type="ECO:0000313" key="1">
    <source>
        <dbReference type="EMBL" id="ABW68955.1"/>
    </source>
</evidence>
<dbReference type="EMBL" id="CP000859">
    <property type="protein sequence ID" value="ABW68955.1"/>
    <property type="molecule type" value="Genomic_DNA"/>
</dbReference>
<gene>
    <name evidence="1" type="ordered locus">Dole_3152</name>
</gene>